<dbReference type="Proteomes" id="UP000663868">
    <property type="component" value="Unassembled WGS sequence"/>
</dbReference>
<dbReference type="InterPro" id="IPR000868">
    <property type="entry name" value="Isochorismatase-like_dom"/>
</dbReference>
<dbReference type="InterPro" id="IPR050272">
    <property type="entry name" value="Isochorismatase-like_hydrls"/>
</dbReference>
<evidence type="ECO:0000256" key="3">
    <source>
        <dbReference type="SAM" id="MobiDB-lite"/>
    </source>
</evidence>
<gene>
    <name evidence="5" type="ORF">IZO911_LOCUS20277</name>
    <name evidence="6" type="ORF">KXQ929_LOCUS42446</name>
</gene>
<dbReference type="Proteomes" id="UP000663860">
    <property type="component" value="Unassembled WGS sequence"/>
</dbReference>
<dbReference type="EMBL" id="CAJNOE010000209">
    <property type="protein sequence ID" value="CAF1049983.1"/>
    <property type="molecule type" value="Genomic_DNA"/>
</dbReference>
<dbReference type="GO" id="GO:0016787">
    <property type="term" value="F:hydrolase activity"/>
    <property type="evidence" value="ECO:0007669"/>
    <property type="project" value="UniProtKB-KW"/>
</dbReference>
<evidence type="ECO:0000313" key="6">
    <source>
        <dbReference type="EMBL" id="CAF4244331.1"/>
    </source>
</evidence>
<dbReference type="CDD" id="cd00431">
    <property type="entry name" value="cysteine_hydrolases"/>
    <property type="match status" value="1"/>
</dbReference>
<keyword evidence="2" id="KW-0378">Hydrolase</keyword>
<comment type="similarity">
    <text evidence="1">Belongs to the isochorismatase family.</text>
</comment>
<evidence type="ECO:0000259" key="4">
    <source>
        <dbReference type="Pfam" id="PF00857"/>
    </source>
</evidence>
<dbReference type="PANTHER" id="PTHR43540">
    <property type="entry name" value="PEROXYUREIDOACRYLATE/UREIDOACRYLATE AMIDOHYDROLASE-RELATED"/>
    <property type="match status" value="1"/>
</dbReference>
<proteinExistence type="inferred from homology"/>
<dbReference type="Gene3D" id="3.40.50.850">
    <property type="entry name" value="Isochorismatase-like"/>
    <property type="match status" value="1"/>
</dbReference>
<dbReference type="PANTHER" id="PTHR43540:SF6">
    <property type="entry name" value="ISOCHORISMATASE-LIKE DOMAIN-CONTAINING PROTEIN"/>
    <property type="match status" value="1"/>
</dbReference>
<protein>
    <recommendedName>
        <fullName evidence="4">Isochorismatase-like domain-containing protein</fullName>
    </recommendedName>
</protein>
<sequence length="217" mass="24832">MPSESTDPHDRVANNQNTALLLIDIINHFEFDDNEELLELIDEMGKHIASLKEAAYKAGIPIIYVNDNFGKWRSDFHTVTDYVIKENTRGKHLAELLLPNDEDYFILKPKHSGFYCTPLDILLNHLGIKTLILTGLAGNCCVLFTANDAYMRNFKLIIPKDCIGSNTRKENDQALKQMECILKADTRSSTEIIKEFKNMKPKKKTDDEKKSSEIIRK</sequence>
<accession>A0A814KED3</accession>
<organism evidence="5 7">
    <name type="scientific">Adineta steineri</name>
    <dbReference type="NCBI Taxonomy" id="433720"/>
    <lineage>
        <taxon>Eukaryota</taxon>
        <taxon>Metazoa</taxon>
        <taxon>Spiralia</taxon>
        <taxon>Gnathifera</taxon>
        <taxon>Rotifera</taxon>
        <taxon>Eurotatoria</taxon>
        <taxon>Bdelloidea</taxon>
        <taxon>Adinetida</taxon>
        <taxon>Adinetidae</taxon>
        <taxon>Adineta</taxon>
    </lineage>
</organism>
<dbReference type="InterPro" id="IPR036380">
    <property type="entry name" value="Isochorismatase-like_sf"/>
</dbReference>
<feature type="region of interest" description="Disordered" evidence="3">
    <location>
        <begin position="197"/>
        <end position="217"/>
    </location>
</feature>
<comment type="caution">
    <text evidence="5">The sequence shown here is derived from an EMBL/GenBank/DDBJ whole genome shotgun (WGS) entry which is preliminary data.</text>
</comment>
<name>A0A814KED3_9BILA</name>
<feature type="domain" description="Isochorismatase-like" evidence="4">
    <location>
        <begin position="18"/>
        <end position="179"/>
    </location>
</feature>
<evidence type="ECO:0000313" key="5">
    <source>
        <dbReference type="EMBL" id="CAF1049983.1"/>
    </source>
</evidence>
<dbReference type="Pfam" id="PF00857">
    <property type="entry name" value="Isochorismatase"/>
    <property type="match status" value="1"/>
</dbReference>
<dbReference type="SUPFAM" id="SSF52499">
    <property type="entry name" value="Isochorismatase-like hydrolases"/>
    <property type="match status" value="1"/>
</dbReference>
<dbReference type="AlphaFoldDB" id="A0A814KED3"/>
<dbReference type="EMBL" id="CAJOBB010010399">
    <property type="protein sequence ID" value="CAF4244331.1"/>
    <property type="molecule type" value="Genomic_DNA"/>
</dbReference>
<evidence type="ECO:0000313" key="7">
    <source>
        <dbReference type="Proteomes" id="UP000663860"/>
    </source>
</evidence>
<evidence type="ECO:0000256" key="1">
    <source>
        <dbReference type="ARBA" id="ARBA00006336"/>
    </source>
</evidence>
<evidence type="ECO:0000256" key="2">
    <source>
        <dbReference type="ARBA" id="ARBA00022801"/>
    </source>
</evidence>
<reference evidence="5" key="1">
    <citation type="submission" date="2021-02" db="EMBL/GenBank/DDBJ databases">
        <authorList>
            <person name="Nowell W R."/>
        </authorList>
    </citation>
    <scope>NUCLEOTIDE SEQUENCE</scope>
</reference>